<sequence>MNRSTRNQTLMGWLLLVPALAIFALMIFYPFINSIFISFTSRNLLYAKSAFIGFENYRKLFSDPNTLFLIWTTIKFVLLSTLMPFTIGLIWALLMNQKFKGSEFVRGLTLVNWIIPGIAIGFLWSWIFNGDYGILNALLGKLGLIEKNVIWFGGRQTSMLAVVTARTWQMFPWYMAFIMGGLQGVSNDQCEAARIDGVNNLQMFRHVIIPAIKPVLILILLLGTIGNLQHFDLINVMTGGGPERATSTFATEVYKKAFKEYSLGRAASLGVIWAMMLSLFSIFYLKRIKED</sequence>
<keyword evidence="6 7" id="KW-0472">Membrane</keyword>
<keyword evidence="3" id="KW-1003">Cell membrane</keyword>
<dbReference type="Pfam" id="PF00528">
    <property type="entry name" value="BPD_transp_1"/>
    <property type="match status" value="1"/>
</dbReference>
<evidence type="ECO:0000256" key="1">
    <source>
        <dbReference type="ARBA" id="ARBA00004651"/>
    </source>
</evidence>
<feature type="transmembrane region" description="Helical" evidence="7">
    <location>
        <begin position="266"/>
        <end position="285"/>
    </location>
</feature>
<proteinExistence type="predicted"/>
<comment type="caution">
    <text evidence="9">The sequence shown here is derived from an EMBL/GenBank/DDBJ whole genome shotgun (WGS) entry which is preliminary data.</text>
</comment>
<evidence type="ECO:0000256" key="2">
    <source>
        <dbReference type="ARBA" id="ARBA00022448"/>
    </source>
</evidence>
<name>A0A644WYH1_9ZZZZ</name>
<dbReference type="SUPFAM" id="SSF161098">
    <property type="entry name" value="MetI-like"/>
    <property type="match status" value="1"/>
</dbReference>
<feature type="transmembrane region" description="Helical" evidence="7">
    <location>
        <begin position="207"/>
        <end position="228"/>
    </location>
</feature>
<dbReference type="CDD" id="cd06261">
    <property type="entry name" value="TM_PBP2"/>
    <property type="match status" value="1"/>
</dbReference>
<dbReference type="EMBL" id="VSSQ01001500">
    <property type="protein sequence ID" value="MPM08872.1"/>
    <property type="molecule type" value="Genomic_DNA"/>
</dbReference>
<protein>
    <submittedName>
        <fullName evidence="9">Inner membrane ABC transporter permease protein YcjO</fullName>
    </submittedName>
</protein>
<dbReference type="PROSITE" id="PS50928">
    <property type="entry name" value="ABC_TM1"/>
    <property type="match status" value="1"/>
</dbReference>
<keyword evidence="2" id="KW-0813">Transport</keyword>
<comment type="subcellular location">
    <subcellularLocation>
        <location evidence="1">Cell membrane</location>
        <topology evidence="1">Multi-pass membrane protein</topology>
    </subcellularLocation>
</comment>
<dbReference type="InterPro" id="IPR000515">
    <property type="entry name" value="MetI-like"/>
</dbReference>
<feature type="domain" description="ABC transmembrane type-1" evidence="8">
    <location>
        <begin position="70"/>
        <end position="284"/>
    </location>
</feature>
<evidence type="ECO:0000256" key="4">
    <source>
        <dbReference type="ARBA" id="ARBA00022692"/>
    </source>
</evidence>
<dbReference type="Gene3D" id="1.10.3720.10">
    <property type="entry name" value="MetI-like"/>
    <property type="match status" value="1"/>
</dbReference>
<reference evidence="9" key="1">
    <citation type="submission" date="2019-08" db="EMBL/GenBank/DDBJ databases">
        <authorList>
            <person name="Kucharzyk K."/>
            <person name="Murdoch R.W."/>
            <person name="Higgins S."/>
            <person name="Loffler F."/>
        </authorList>
    </citation>
    <scope>NUCLEOTIDE SEQUENCE</scope>
</reference>
<feature type="transmembrane region" description="Helical" evidence="7">
    <location>
        <begin position="107"/>
        <end position="127"/>
    </location>
</feature>
<organism evidence="9">
    <name type="scientific">bioreactor metagenome</name>
    <dbReference type="NCBI Taxonomy" id="1076179"/>
    <lineage>
        <taxon>unclassified sequences</taxon>
        <taxon>metagenomes</taxon>
        <taxon>ecological metagenomes</taxon>
    </lineage>
</organism>
<dbReference type="GO" id="GO:0005886">
    <property type="term" value="C:plasma membrane"/>
    <property type="evidence" value="ECO:0007669"/>
    <property type="project" value="UniProtKB-SubCell"/>
</dbReference>
<feature type="transmembrane region" description="Helical" evidence="7">
    <location>
        <begin position="68"/>
        <end position="95"/>
    </location>
</feature>
<evidence type="ECO:0000259" key="8">
    <source>
        <dbReference type="PROSITE" id="PS50928"/>
    </source>
</evidence>
<keyword evidence="4 7" id="KW-0812">Transmembrane</keyword>
<evidence type="ECO:0000256" key="7">
    <source>
        <dbReference type="SAM" id="Phobius"/>
    </source>
</evidence>
<evidence type="ECO:0000313" key="9">
    <source>
        <dbReference type="EMBL" id="MPM08872.1"/>
    </source>
</evidence>
<accession>A0A644WYH1</accession>
<gene>
    <name evidence="9" type="primary">ycjO_4</name>
    <name evidence="9" type="ORF">SDC9_55188</name>
</gene>
<dbReference type="GO" id="GO:0055085">
    <property type="term" value="P:transmembrane transport"/>
    <property type="evidence" value="ECO:0007669"/>
    <property type="project" value="InterPro"/>
</dbReference>
<evidence type="ECO:0000256" key="6">
    <source>
        <dbReference type="ARBA" id="ARBA00023136"/>
    </source>
</evidence>
<dbReference type="PANTHER" id="PTHR43005">
    <property type="entry name" value="BLR7065 PROTEIN"/>
    <property type="match status" value="1"/>
</dbReference>
<keyword evidence="5 7" id="KW-1133">Transmembrane helix</keyword>
<feature type="transmembrane region" description="Helical" evidence="7">
    <location>
        <begin position="12"/>
        <end position="32"/>
    </location>
</feature>
<dbReference type="InterPro" id="IPR035906">
    <property type="entry name" value="MetI-like_sf"/>
</dbReference>
<feature type="transmembrane region" description="Helical" evidence="7">
    <location>
        <begin position="168"/>
        <end position="186"/>
    </location>
</feature>
<dbReference type="AlphaFoldDB" id="A0A644WYH1"/>
<evidence type="ECO:0000256" key="5">
    <source>
        <dbReference type="ARBA" id="ARBA00022989"/>
    </source>
</evidence>
<evidence type="ECO:0000256" key="3">
    <source>
        <dbReference type="ARBA" id="ARBA00022475"/>
    </source>
</evidence>
<dbReference type="PANTHER" id="PTHR43005:SF1">
    <property type="entry name" value="SPERMIDINE_PUTRESCINE TRANSPORT SYSTEM PERMEASE PROTEIN"/>
    <property type="match status" value="1"/>
</dbReference>